<feature type="non-terminal residue" evidence="1">
    <location>
        <position position="1"/>
    </location>
</feature>
<sequence>TNGTGFQMPDGAIDFVYILGAALNNAQKLMIAEDFYGPFRMRVPMAFFVPAGGVDINVPLHTYTLADNQTPIVDIGVNILSPLQVFSFIQSIPTVDIGIDKLSTVVFADQNYYQPPFEIGGAKYGVFCSTDFLKIYAMKTTVASPSDTDWSNQDGAITLAGSSAVKSLWVVEAGSDLYIATQQVDGRVAFHVFDPGADTWLLKDDQVATVADTNFDSTPTFHGVSIAVRNDGDAIIFYTYHETADNLDGILYGRREGGTWTADIIVFAPDTVFNFKNPVLIGPDSSDRITCVVRDELNTFPGVVTKSLSAANTLSGDDEIDISVDNADFIVAPGVIDDANLISVPYINSDDKISVGQFTSAAVPSPIDLRLAISDNIVEGNGATVLPFVVACLALNSSTPILLYADDATQDLWKDGNALVGETDTEELDAVTINRVSCLKGTSDLLVFYDDAGTTKFLAILIGPTINVPLQLYTLSDNQIPTIEINIDVPVPLQVYTLLDNQVPQVGTSVSITSPLHIFTFIQNIPQVGTSALILVPLEIFNLIPDIPIVGSGVSIASPLQVFNLIPFIPEIAQVDIKPPAHIYTFDDNQIPQVGTSALVTVPLQIFNLIDFIPDIILILEIKPPLHIYS</sequence>
<accession>A0A0F9GFB5</accession>
<feature type="non-terminal residue" evidence="1">
    <location>
        <position position="630"/>
    </location>
</feature>
<reference evidence="1" key="1">
    <citation type="journal article" date="2015" name="Nature">
        <title>Complex archaea that bridge the gap between prokaryotes and eukaryotes.</title>
        <authorList>
            <person name="Spang A."/>
            <person name="Saw J.H."/>
            <person name="Jorgensen S.L."/>
            <person name="Zaremba-Niedzwiedzka K."/>
            <person name="Martijn J."/>
            <person name="Lind A.E."/>
            <person name="van Eijk R."/>
            <person name="Schleper C."/>
            <person name="Guy L."/>
            <person name="Ettema T.J."/>
        </authorList>
    </citation>
    <scope>NUCLEOTIDE SEQUENCE</scope>
</reference>
<name>A0A0F9GFB5_9ZZZZ</name>
<evidence type="ECO:0000313" key="1">
    <source>
        <dbReference type="EMBL" id="KKL61827.1"/>
    </source>
</evidence>
<organism evidence="1">
    <name type="scientific">marine sediment metagenome</name>
    <dbReference type="NCBI Taxonomy" id="412755"/>
    <lineage>
        <taxon>unclassified sequences</taxon>
        <taxon>metagenomes</taxon>
        <taxon>ecological metagenomes</taxon>
    </lineage>
</organism>
<protein>
    <submittedName>
        <fullName evidence="1">Uncharacterized protein</fullName>
    </submittedName>
</protein>
<gene>
    <name evidence="1" type="ORF">LCGC14_2191410</name>
</gene>
<proteinExistence type="predicted"/>
<comment type="caution">
    <text evidence="1">The sequence shown here is derived from an EMBL/GenBank/DDBJ whole genome shotgun (WGS) entry which is preliminary data.</text>
</comment>
<dbReference type="AlphaFoldDB" id="A0A0F9GFB5"/>
<dbReference type="EMBL" id="LAZR01028694">
    <property type="protein sequence ID" value="KKL61827.1"/>
    <property type="molecule type" value="Genomic_DNA"/>
</dbReference>